<evidence type="ECO:0000256" key="2">
    <source>
        <dbReference type="SAM" id="Phobius"/>
    </source>
</evidence>
<keyword evidence="2" id="KW-0812">Transmembrane</keyword>
<protein>
    <submittedName>
        <fullName evidence="4">DUF1559 domain-containing protein</fullName>
    </submittedName>
</protein>
<dbReference type="NCBIfam" id="TIGR02532">
    <property type="entry name" value="IV_pilin_GFxxxE"/>
    <property type="match status" value="1"/>
</dbReference>
<dbReference type="PANTHER" id="PTHR30093">
    <property type="entry name" value="GENERAL SECRETION PATHWAY PROTEIN G"/>
    <property type="match status" value="1"/>
</dbReference>
<dbReference type="InterPro" id="IPR045584">
    <property type="entry name" value="Pilin-like"/>
</dbReference>
<dbReference type="InterPro" id="IPR011453">
    <property type="entry name" value="DUF1559"/>
</dbReference>
<evidence type="ECO:0000313" key="4">
    <source>
        <dbReference type="EMBL" id="MCO6042742.1"/>
    </source>
</evidence>
<dbReference type="RefSeq" id="WP_252850842.1">
    <property type="nucleotide sequence ID" value="NZ_JAMXLR010000007.1"/>
</dbReference>
<feature type="domain" description="DUF1559" evidence="3">
    <location>
        <begin position="37"/>
        <end position="310"/>
    </location>
</feature>
<dbReference type="EMBL" id="JAMXLR010000007">
    <property type="protein sequence ID" value="MCO6042742.1"/>
    <property type="molecule type" value="Genomic_DNA"/>
</dbReference>
<sequence length="359" mass="38969">MITRPNISRRCGFTLVELLVVIAIIGTLIALLLPAVQSAREAARRIECNNHLKQIGLAIQNYHDTNGQFPNGRTATNEFSLAWSYSILPQLEQQAVYDAYDPSFPVHAEENAGAMRVGLPVYVCPSRRSAGADRDFDNNGEGGGANGEPRRSAVRGDYAANAGLEEDMGMEQNDYAEGQGNEDEPIDFVGWHNDLSLSGPIFSNSNISARRVTDGLSKTLAVGERHIPPLEGDWSDEQRDSARADTCFLSGDNLRVVMRGTEDGLATGPDAHPVSPEQSGWRRRGTQVFGGEHPGVVMFVFLDGHTEALSIGRTGFAAVNPNGIRDVPNPSEPNDLDEIEQWGWFMAMSTVAGSEIVSD</sequence>
<organism evidence="4 5">
    <name type="scientific">Aeoliella straminimaris</name>
    <dbReference type="NCBI Taxonomy" id="2954799"/>
    <lineage>
        <taxon>Bacteria</taxon>
        <taxon>Pseudomonadati</taxon>
        <taxon>Planctomycetota</taxon>
        <taxon>Planctomycetia</taxon>
        <taxon>Pirellulales</taxon>
        <taxon>Lacipirellulaceae</taxon>
        <taxon>Aeoliella</taxon>
    </lineage>
</organism>
<comment type="caution">
    <text evidence="4">The sequence shown here is derived from an EMBL/GenBank/DDBJ whole genome shotgun (WGS) entry which is preliminary data.</text>
</comment>
<dbReference type="InterPro" id="IPR027558">
    <property type="entry name" value="Pre_pil_HX9DG_C"/>
</dbReference>
<keyword evidence="2" id="KW-1133">Transmembrane helix</keyword>
<feature type="transmembrane region" description="Helical" evidence="2">
    <location>
        <begin position="12"/>
        <end position="36"/>
    </location>
</feature>
<name>A0A9X2F706_9BACT</name>
<accession>A0A9X2F706</accession>
<dbReference type="AlphaFoldDB" id="A0A9X2F706"/>
<dbReference type="PANTHER" id="PTHR30093:SF2">
    <property type="entry name" value="TYPE II SECRETION SYSTEM PROTEIN H"/>
    <property type="match status" value="1"/>
</dbReference>
<proteinExistence type="predicted"/>
<gene>
    <name evidence="4" type="ORF">NG895_02370</name>
</gene>
<evidence type="ECO:0000313" key="5">
    <source>
        <dbReference type="Proteomes" id="UP001155241"/>
    </source>
</evidence>
<dbReference type="Proteomes" id="UP001155241">
    <property type="component" value="Unassembled WGS sequence"/>
</dbReference>
<dbReference type="Pfam" id="PF07963">
    <property type="entry name" value="N_methyl"/>
    <property type="match status" value="1"/>
</dbReference>
<dbReference type="Gene3D" id="3.30.700.10">
    <property type="entry name" value="Glycoprotein, Type 4 Pilin"/>
    <property type="match status" value="1"/>
</dbReference>
<evidence type="ECO:0000259" key="3">
    <source>
        <dbReference type="Pfam" id="PF07596"/>
    </source>
</evidence>
<feature type="region of interest" description="Disordered" evidence="1">
    <location>
        <begin position="130"/>
        <end position="154"/>
    </location>
</feature>
<reference evidence="4" key="1">
    <citation type="submission" date="2022-06" db="EMBL/GenBank/DDBJ databases">
        <title>Aeoliella straminimaris, a novel planctomycete from sediments.</title>
        <authorList>
            <person name="Vitorino I.R."/>
            <person name="Lage O.M."/>
        </authorList>
    </citation>
    <scope>NUCLEOTIDE SEQUENCE</scope>
    <source>
        <strain evidence="4">ICT_H6.2</strain>
    </source>
</reference>
<feature type="region of interest" description="Disordered" evidence="1">
    <location>
        <begin position="263"/>
        <end position="284"/>
    </location>
</feature>
<dbReference type="SUPFAM" id="SSF54523">
    <property type="entry name" value="Pili subunits"/>
    <property type="match status" value="1"/>
</dbReference>
<dbReference type="InterPro" id="IPR012902">
    <property type="entry name" value="N_methyl_site"/>
</dbReference>
<keyword evidence="2" id="KW-0472">Membrane</keyword>
<dbReference type="NCBIfam" id="TIGR04294">
    <property type="entry name" value="pre_pil_HX9DG"/>
    <property type="match status" value="1"/>
</dbReference>
<evidence type="ECO:0000256" key="1">
    <source>
        <dbReference type="SAM" id="MobiDB-lite"/>
    </source>
</evidence>
<keyword evidence="5" id="KW-1185">Reference proteome</keyword>
<dbReference type="Pfam" id="PF07596">
    <property type="entry name" value="SBP_bac_10"/>
    <property type="match status" value="1"/>
</dbReference>